<dbReference type="Proteomes" id="UP000005496">
    <property type="component" value="Unassembled WGS sequence"/>
</dbReference>
<proteinExistence type="predicted"/>
<feature type="domain" description="Type I restriction enzyme R protein N-terminal" evidence="1">
    <location>
        <begin position="25"/>
        <end position="135"/>
    </location>
</feature>
<dbReference type="RefSeq" id="WP_008869875.1">
    <property type="nucleotide sequence ID" value="NZ_ACJN02000002.1"/>
</dbReference>
<keyword evidence="3" id="KW-1185">Reference proteome</keyword>
<evidence type="ECO:0000313" key="2">
    <source>
        <dbReference type="EMBL" id="EFI34555.1"/>
    </source>
</evidence>
<dbReference type="EMBL" id="ACJN02000002">
    <property type="protein sequence ID" value="EFI34555.1"/>
    <property type="molecule type" value="Genomic_DNA"/>
</dbReference>
<evidence type="ECO:0000259" key="1">
    <source>
        <dbReference type="Pfam" id="PF13588"/>
    </source>
</evidence>
<dbReference type="Pfam" id="PF13588">
    <property type="entry name" value="HSDR_N_2"/>
    <property type="match status" value="1"/>
</dbReference>
<accession>D6SP79</accession>
<evidence type="ECO:0000313" key="3">
    <source>
        <dbReference type="Proteomes" id="UP000005496"/>
    </source>
</evidence>
<dbReference type="OrthoDB" id="5430956at2"/>
<dbReference type="eggNOG" id="ENOG5031H6C">
    <property type="taxonomic scope" value="Bacteria"/>
</dbReference>
<dbReference type="AlphaFoldDB" id="D6SP79"/>
<reference evidence="2" key="1">
    <citation type="submission" date="2010-05" db="EMBL/GenBank/DDBJ databases">
        <title>The draft genome of Desulfonatronospira thiodismutans ASO3-1.</title>
        <authorList>
            <consortium name="US DOE Joint Genome Institute (JGI-PGF)"/>
            <person name="Lucas S."/>
            <person name="Copeland A."/>
            <person name="Lapidus A."/>
            <person name="Cheng J.-F."/>
            <person name="Bruce D."/>
            <person name="Goodwin L."/>
            <person name="Pitluck S."/>
            <person name="Chertkov O."/>
            <person name="Brettin T."/>
            <person name="Detter J.C."/>
            <person name="Han C."/>
            <person name="Land M.L."/>
            <person name="Hauser L."/>
            <person name="Kyrpides N."/>
            <person name="Mikhailova N."/>
            <person name="Muyzer G."/>
            <person name="Woyke T."/>
        </authorList>
    </citation>
    <scope>NUCLEOTIDE SEQUENCE [LARGE SCALE GENOMIC DNA]</scope>
    <source>
        <strain evidence="2">ASO3-1</strain>
    </source>
</reference>
<comment type="caution">
    <text evidence="2">The sequence shown here is derived from an EMBL/GenBank/DDBJ whole genome shotgun (WGS) entry which is preliminary data.</text>
</comment>
<sequence>MHEVKFDQVIQDYLTGKDLQMTTYEDIRQALARILVEEKGYPVQNIKPRYKLPLGLDDIDYTINLDFLVTIDEQPAMILGFCPGAVSTYITQYVSAARIFPGGPVPFVLVTDSTDAALVRVKDKKEICRGYHCIPTWQHLQEIFKECPPCTFTTERQLKEKRVAHAMFALSDGYCSSSCEITSDKSQADS</sequence>
<gene>
    <name evidence="2" type="ORF">Dthio_PD1927</name>
</gene>
<protein>
    <recommendedName>
        <fullName evidence="1">Type I restriction enzyme R protein N-terminal domain-containing protein</fullName>
    </recommendedName>
</protein>
<name>D6SP79_9BACT</name>
<organism evidence="2 3">
    <name type="scientific">Desulfonatronospira thiodismutans ASO3-1</name>
    <dbReference type="NCBI Taxonomy" id="555779"/>
    <lineage>
        <taxon>Bacteria</taxon>
        <taxon>Pseudomonadati</taxon>
        <taxon>Thermodesulfobacteriota</taxon>
        <taxon>Desulfovibrionia</taxon>
        <taxon>Desulfovibrionales</taxon>
        <taxon>Desulfonatronovibrionaceae</taxon>
        <taxon>Desulfonatronospira</taxon>
    </lineage>
</organism>
<dbReference type="InterPro" id="IPR029464">
    <property type="entry name" value="HSDR_N"/>
</dbReference>